<dbReference type="WBParaSite" id="DME_0000712701-mRNA-1">
    <property type="protein sequence ID" value="DME_0000712701-mRNA-1"/>
    <property type="gene ID" value="DME_0000712701"/>
</dbReference>
<feature type="coiled-coil region" evidence="1">
    <location>
        <begin position="237"/>
        <end position="285"/>
    </location>
</feature>
<dbReference type="Proteomes" id="UP000038040">
    <property type="component" value="Unplaced"/>
</dbReference>
<name>A0A0N4UHT1_DRAME</name>
<organism evidence="4 6">
    <name type="scientific">Dracunculus medinensis</name>
    <name type="common">Guinea worm</name>
    <dbReference type="NCBI Taxonomy" id="318479"/>
    <lineage>
        <taxon>Eukaryota</taxon>
        <taxon>Metazoa</taxon>
        <taxon>Ecdysozoa</taxon>
        <taxon>Nematoda</taxon>
        <taxon>Chromadorea</taxon>
        <taxon>Rhabditida</taxon>
        <taxon>Spirurina</taxon>
        <taxon>Dracunculoidea</taxon>
        <taxon>Dracunculidae</taxon>
        <taxon>Dracunculus</taxon>
    </lineage>
</organism>
<feature type="coiled-coil region" evidence="1">
    <location>
        <begin position="119"/>
        <end position="185"/>
    </location>
</feature>
<accession>A0A0N4UHT1</accession>
<feature type="region of interest" description="Disordered" evidence="2">
    <location>
        <begin position="1"/>
        <end position="24"/>
    </location>
</feature>
<evidence type="ECO:0000256" key="2">
    <source>
        <dbReference type="SAM" id="MobiDB-lite"/>
    </source>
</evidence>
<reference evidence="6" key="1">
    <citation type="submission" date="2017-02" db="UniProtKB">
        <authorList>
            <consortium name="WormBaseParasite"/>
        </authorList>
    </citation>
    <scope>IDENTIFICATION</scope>
</reference>
<dbReference type="STRING" id="318479.A0A0N4UHT1"/>
<feature type="compositionally biased region" description="Polar residues" evidence="2">
    <location>
        <begin position="11"/>
        <end position="20"/>
    </location>
</feature>
<evidence type="ECO:0000313" key="5">
    <source>
        <dbReference type="Proteomes" id="UP000274756"/>
    </source>
</evidence>
<evidence type="ECO:0000313" key="3">
    <source>
        <dbReference type="EMBL" id="VDN59884.1"/>
    </source>
</evidence>
<keyword evidence="5" id="KW-1185">Reference proteome</keyword>
<dbReference type="EMBL" id="UYYG01001194">
    <property type="protein sequence ID" value="VDN59884.1"/>
    <property type="molecule type" value="Genomic_DNA"/>
</dbReference>
<evidence type="ECO:0000313" key="6">
    <source>
        <dbReference type="WBParaSite" id="DME_0000712701-mRNA-1"/>
    </source>
</evidence>
<keyword evidence="1" id="KW-0175">Coiled coil</keyword>
<dbReference type="AlphaFoldDB" id="A0A0N4UHT1"/>
<feature type="compositionally biased region" description="Acidic residues" evidence="2">
    <location>
        <begin position="1"/>
        <end position="10"/>
    </location>
</feature>
<evidence type="ECO:0000313" key="4">
    <source>
        <dbReference type="Proteomes" id="UP000038040"/>
    </source>
</evidence>
<gene>
    <name evidence="3" type="ORF">DME_LOCUS9857</name>
</gene>
<evidence type="ECO:0000256" key="1">
    <source>
        <dbReference type="SAM" id="Coils"/>
    </source>
</evidence>
<protein>
    <submittedName>
        <fullName evidence="6">DUF4515 domain-containing protein</fullName>
    </submittedName>
</protein>
<sequence>MERENLDDETNNINSDTNSDPQKDSIEEYYVTRSINSDSIASSHRLCSSESNLSQLRAFYPYEGSLVDITAMKRENKKLKADLFELKAKYYLLKQEMPFICNANGADISENYAKFHAEFSKEKEKRLNLEAELNELSKKFISLTTAQKKEKLEWNEEKMAILEERNELRQQVKNLNQELYSKALNALHYSMDSEKLKESSIVDFSEDCVKSSLSDISIISEDHRQLTENYSSLLRKLFDTEKENSKFQEQINFLNNKLNVQSMELSAKTKELQNEIKKNEILNDELLTFKANLEEKFIRNEPNEERVESKESIDEERLQKSEKAVNALSETLGIKRKAPIMKLKLDSICDKEVDEKLKVFDLCDCAD</sequence>
<dbReference type="Proteomes" id="UP000274756">
    <property type="component" value="Unassembled WGS sequence"/>
</dbReference>
<proteinExistence type="predicted"/>
<reference evidence="3 5" key="2">
    <citation type="submission" date="2018-11" db="EMBL/GenBank/DDBJ databases">
        <authorList>
            <consortium name="Pathogen Informatics"/>
        </authorList>
    </citation>
    <scope>NUCLEOTIDE SEQUENCE [LARGE SCALE GENOMIC DNA]</scope>
</reference>